<dbReference type="SUPFAM" id="SSF48695">
    <property type="entry name" value="Multiheme cytochromes"/>
    <property type="match status" value="1"/>
</dbReference>
<evidence type="ECO:0000256" key="1">
    <source>
        <dbReference type="SAM" id="Phobius"/>
    </source>
</evidence>
<evidence type="ECO:0000313" key="2">
    <source>
        <dbReference type="EMBL" id="VAW34372.1"/>
    </source>
</evidence>
<gene>
    <name evidence="2" type="ORF">MNBD_DELTA04-1230</name>
</gene>
<sequence>MSNSKKIWIYNLIFVTVCGGLFLFLWNAPPETTAKLPHDKYHERFMNMGKKAAEQFCDDCHGKGKIYPLPKDHPPKYRCLFCHKQEK</sequence>
<feature type="transmembrane region" description="Helical" evidence="1">
    <location>
        <begin position="7"/>
        <end position="26"/>
    </location>
</feature>
<keyword evidence="1" id="KW-0472">Membrane</keyword>
<dbReference type="Gene3D" id="1.10.1130.20">
    <property type="match status" value="1"/>
</dbReference>
<dbReference type="EMBL" id="UOEY01000006">
    <property type="protein sequence ID" value="VAW34372.1"/>
    <property type="molecule type" value="Genomic_DNA"/>
</dbReference>
<name>A0A3B0V6M2_9ZZZZ</name>
<keyword evidence="1" id="KW-0812">Transmembrane</keyword>
<accession>A0A3B0V6M2</accession>
<dbReference type="AlphaFoldDB" id="A0A3B0V6M2"/>
<keyword evidence="1" id="KW-1133">Transmembrane helix</keyword>
<dbReference type="InterPro" id="IPR036280">
    <property type="entry name" value="Multihaem_cyt_sf"/>
</dbReference>
<organism evidence="2">
    <name type="scientific">hydrothermal vent metagenome</name>
    <dbReference type="NCBI Taxonomy" id="652676"/>
    <lineage>
        <taxon>unclassified sequences</taxon>
        <taxon>metagenomes</taxon>
        <taxon>ecological metagenomes</taxon>
    </lineage>
</organism>
<protein>
    <submittedName>
        <fullName evidence="2">Uncharacterized protein</fullName>
    </submittedName>
</protein>
<proteinExistence type="predicted"/>
<reference evidence="2" key="1">
    <citation type="submission" date="2018-06" db="EMBL/GenBank/DDBJ databases">
        <authorList>
            <person name="Zhirakovskaya E."/>
        </authorList>
    </citation>
    <scope>NUCLEOTIDE SEQUENCE</scope>
</reference>